<organismHost>
    <name type="scientific">Potamochoerus larvatus</name>
    <name type="common">Bushpig</name>
    <dbReference type="NCBI Taxonomy" id="273792"/>
</organismHost>
<dbReference type="EMBL" id="MN318203">
    <property type="protein sequence ID" value="QRW44240.1"/>
    <property type="molecule type" value="Genomic_DNA"/>
</dbReference>
<evidence type="ECO:0000313" key="1">
    <source>
        <dbReference type="EMBL" id="QRW44240.1"/>
    </source>
</evidence>
<dbReference type="Proteomes" id="UP000427047">
    <property type="component" value="Segment"/>
</dbReference>
<organismHost>
    <name type="scientific">Phacochoerus aethiopicus</name>
    <name type="common">Warthog</name>
    <dbReference type="NCBI Taxonomy" id="85517"/>
</organismHost>
<accession>A0A894KSS6</accession>
<proteinExistence type="predicted"/>
<protein>
    <submittedName>
        <fullName evidence="1">PG1211R 3</fullName>
    </submittedName>
</protein>
<organismHost>
    <name type="scientific">Ornithodoros moubata</name>
    <name type="common">Soft tick</name>
    <name type="synonym">Argasid tick</name>
    <dbReference type="NCBI Taxonomy" id="6938"/>
</organismHost>
<name>A0A894KSS6_ASF</name>
<organism evidence="1 2">
    <name type="scientific">African swine fever virus</name>
    <name type="common">ASFV</name>
    <dbReference type="NCBI Taxonomy" id="10497"/>
    <lineage>
        <taxon>Viruses</taxon>
        <taxon>Varidnaviria</taxon>
        <taxon>Bamfordvirae</taxon>
        <taxon>Nucleocytoviricota</taxon>
        <taxon>Pokkesviricetes</taxon>
        <taxon>Asfuvirales</taxon>
        <taxon>Asfarviridae</taxon>
        <taxon>Asfivirus</taxon>
        <taxon>Asfivirus haemorrhagiae</taxon>
    </lineage>
</organism>
<evidence type="ECO:0000313" key="2">
    <source>
        <dbReference type="Proteomes" id="UP000427047"/>
    </source>
</evidence>
<organismHost>
    <name type="scientific">Phacochoerus africanus</name>
    <name type="common">Warthog</name>
    <dbReference type="NCBI Taxonomy" id="41426"/>
</organismHost>
<organismHost>
    <name type="scientific">Ornithodoros</name>
    <name type="common">relapsing fever ticks</name>
    <dbReference type="NCBI Taxonomy" id="6937"/>
</organismHost>
<sequence length="119" mass="13720">MRAIFTQLITEEKKIVQALYNKGDAIHDLLTYIINNINYKIATFQTKQMLTFEFSSTHVELLLKLNKTWLILAGIHVAKKHLQALLDSYNNEPPSRTFIQQAIEEECGSIKPSCYDFIS</sequence>
<gene>
    <name evidence="1" type="ORF">G1211R_3</name>
</gene>
<organismHost>
    <name type="scientific">Sus scrofa</name>
    <name type="common">Pig</name>
    <dbReference type="NCBI Taxonomy" id="9823"/>
</organismHost>
<reference evidence="1 2" key="1">
    <citation type="submission" date="2019-08" db="EMBL/GenBank/DDBJ databases">
        <authorList>
            <person name="Ndlovu S.S."/>
        </authorList>
    </citation>
    <scope>NUCLEOTIDE SEQUENCE [LARGE SCALE GENOMIC DNA]</scope>
    <source>
        <strain evidence="1">LIV_5_40</strain>
    </source>
</reference>